<dbReference type="AlphaFoldDB" id="A0A2Z5G0A6"/>
<gene>
    <name evidence="1" type="ORF">ACPOL_2764</name>
</gene>
<keyword evidence="2" id="KW-1185">Reference proteome</keyword>
<sequence>MQRSIRQEVGALVQICFALSSAMIRKTLKVPCAVRAAVLVFTLRG</sequence>
<dbReference type="EMBL" id="CP030840">
    <property type="protein sequence ID" value="AXC12075.1"/>
    <property type="molecule type" value="Genomic_DNA"/>
</dbReference>
<proteinExistence type="predicted"/>
<name>A0A2Z5G0A6_9BACT</name>
<reference evidence="1 2" key="1">
    <citation type="journal article" date="2018" name="Front. Microbiol.">
        <title>Hydrolytic Capabilities as a Key to Environmental Success: Chitinolytic and Cellulolytic Acidobacteria From Acidic Sub-arctic Soils and Boreal Peatlands.</title>
        <authorList>
            <person name="Belova S.E."/>
            <person name="Ravin N.V."/>
            <person name="Pankratov T.A."/>
            <person name="Rakitin A.L."/>
            <person name="Ivanova A.A."/>
            <person name="Beletsky A.V."/>
            <person name="Mardanov A.V."/>
            <person name="Sinninghe Damste J.S."/>
            <person name="Dedysh S.N."/>
        </authorList>
    </citation>
    <scope>NUCLEOTIDE SEQUENCE [LARGE SCALE GENOMIC DNA]</scope>
    <source>
        <strain evidence="1 2">SBC82</strain>
    </source>
</reference>
<evidence type="ECO:0000313" key="1">
    <source>
        <dbReference type="EMBL" id="AXC12075.1"/>
    </source>
</evidence>
<dbReference type="Proteomes" id="UP000253606">
    <property type="component" value="Chromosome"/>
</dbReference>
<dbReference type="KEGG" id="abas:ACPOL_2764"/>
<organism evidence="1 2">
    <name type="scientific">Acidisarcina polymorpha</name>
    <dbReference type="NCBI Taxonomy" id="2211140"/>
    <lineage>
        <taxon>Bacteria</taxon>
        <taxon>Pseudomonadati</taxon>
        <taxon>Acidobacteriota</taxon>
        <taxon>Terriglobia</taxon>
        <taxon>Terriglobales</taxon>
        <taxon>Acidobacteriaceae</taxon>
        <taxon>Acidisarcina</taxon>
    </lineage>
</organism>
<evidence type="ECO:0000313" key="2">
    <source>
        <dbReference type="Proteomes" id="UP000253606"/>
    </source>
</evidence>
<protein>
    <submittedName>
        <fullName evidence="1">Uncharacterized protein</fullName>
    </submittedName>
</protein>
<accession>A0A2Z5G0A6</accession>